<proteinExistence type="predicted"/>
<evidence type="ECO:0000313" key="2">
    <source>
        <dbReference type="EMBL" id="KAG5935680.1"/>
    </source>
</evidence>
<feature type="compositionally biased region" description="Acidic residues" evidence="1">
    <location>
        <begin position="94"/>
        <end position="103"/>
    </location>
</feature>
<dbReference type="AlphaFoldDB" id="A0A9P7MB34"/>
<dbReference type="Proteomes" id="UP000706124">
    <property type="component" value="Unassembled WGS sequence"/>
</dbReference>
<comment type="caution">
    <text evidence="2">The sequence shown here is derived from an EMBL/GenBank/DDBJ whole genome shotgun (WGS) entry which is preliminary data.</text>
</comment>
<name>A0A9P7MB34_9HYPO</name>
<evidence type="ECO:0000313" key="3">
    <source>
        <dbReference type="Proteomes" id="UP000706124"/>
    </source>
</evidence>
<organism evidence="2 3">
    <name type="scientific">Claviceps pazoutovae</name>
    <dbReference type="NCBI Taxonomy" id="1649127"/>
    <lineage>
        <taxon>Eukaryota</taxon>
        <taxon>Fungi</taxon>
        <taxon>Dikarya</taxon>
        <taxon>Ascomycota</taxon>
        <taxon>Pezizomycotina</taxon>
        <taxon>Sordariomycetes</taxon>
        <taxon>Hypocreomycetidae</taxon>
        <taxon>Hypocreales</taxon>
        <taxon>Clavicipitaceae</taxon>
        <taxon>Claviceps</taxon>
    </lineage>
</organism>
<feature type="region of interest" description="Disordered" evidence="1">
    <location>
        <begin position="85"/>
        <end position="120"/>
    </location>
</feature>
<accession>A0A9P7MB34</accession>
<dbReference type="EMBL" id="SRPO01000246">
    <property type="protein sequence ID" value="KAG5935680.1"/>
    <property type="molecule type" value="Genomic_DNA"/>
</dbReference>
<evidence type="ECO:0000256" key="1">
    <source>
        <dbReference type="SAM" id="MobiDB-lite"/>
    </source>
</evidence>
<gene>
    <name evidence="2" type="ORF">E4U60_003021</name>
</gene>
<sequence length="120" mass="13308">MAASLSEGIFASRPCVFVVGEDKREFLLHSDLVKREGEALGEIIDTSFAEGRNGYLVLRDDNAETISAFAQLIYTGDYQLSFDMSAPEIGNESHDEDNPEDDVPQFRPHNLAPIHPTQPI</sequence>
<keyword evidence="3" id="KW-1185">Reference proteome</keyword>
<dbReference type="OrthoDB" id="9997739at2759"/>
<evidence type="ECO:0008006" key="4">
    <source>
        <dbReference type="Google" id="ProtNLM"/>
    </source>
</evidence>
<protein>
    <recommendedName>
        <fullName evidence="4">BTB domain-containing protein</fullName>
    </recommendedName>
</protein>
<reference evidence="2 3" key="1">
    <citation type="journal article" date="2020" name="bioRxiv">
        <title>Whole genome comparisons of ergot fungi reveals the divergence and evolution of species within the genus Claviceps are the result of varying mechanisms driving genome evolution and host range expansion.</title>
        <authorList>
            <person name="Wyka S.A."/>
            <person name="Mondo S.J."/>
            <person name="Liu M."/>
            <person name="Dettman J."/>
            <person name="Nalam V."/>
            <person name="Broders K.D."/>
        </authorList>
    </citation>
    <scope>NUCLEOTIDE SEQUENCE [LARGE SCALE GENOMIC DNA]</scope>
    <source>
        <strain evidence="2 3">CCC 1485</strain>
    </source>
</reference>